<sequence>MTAANALVAELTLAAGSIGEMKQHQRKILVARAAAAIETQRELLDMGEGAVSLPTGIVSDLAMLRRESASLPDALAAQILRQVADEIRRLAGLVKHTI</sequence>
<reference evidence="1 2" key="1">
    <citation type="submission" date="2019-11" db="EMBL/GenBank/DDBJ databases">
        <title>Genome analysis of Rhizobacterium cereale a novel genus and species isolated from maize roots in North Spain.</title>
        <authorList>
            <person name="Menendez E."/>
            <person name="Flores-Felix J.D."/>
            <person name="Ramirez-Bahena M.-H."/>
            <person name="Igual J.M."/>
            <person name="Garcia-Fraile P."/>
            <person name="Peix A."/>
            <person name="Velazquez E."/>
        </authorList>
    </citation>
    <scope>NUCLEOTIDE SEQUENCE [LARGE SCALE GENOMIC DNA]</scope>
    <source>
        <strain evidence="1 2">RZME27</strain>
    </source>
</reference>
<organism evidence="1 2">
    <name type="scientific">Endobacterium cereale</name>
    <dbReference type="NCBI Taxonomy" id="2663029"/>
    <lineage>
        <taxon>Bacteria</taxon>
        <taxon>Pseudomonadati</taxon>
        <taxon>Pseudomonadota</taxon>
        <taxon>Alphaproteobacteria</taxon>
        <taxon>Hyphomicrobiales</taxon>
        <taxon>Rhizobiaceae</taxon>
        <taxon>Endobacterium</taxon>
    </lineage>
</organism>
<evidence type="ECO:0000313" key="1">
    <source>
        <dbReference type="EMBL" id="MQY47137.1"/>
    </source>
</evidence>
<comment type="caution">
    <text evidence="1">The sequence shown here is derived from an EMBL/GenBank/DDBJ whole genome shotgun (WGS) entry which is preliminary data.</text>
</comment>
<dbReference type="RefSeq" id="WP_153354625.1">
    <property type="nucleotide sequence ID" value="NZ_JAYKOO010000001.1"/>
</dbReference>
<gene>
    <name evidence="1" type="ORF">GAO09_13945</name>
</gene>
<name>A0A6A8AB55_9HYPH</name>
<dbReference type="EMBL" id="WIXI01000044">
    <property type="protein sequence ID" value="MQY47137.1"/>
    <property type="molecule type" value="Genomic_DNA"/>
</dbReference>
<evidence type="ECO:0000313" key="2">
    <source>
        <dbReference type="Proteomes" id="UP000435138"/>
    </source>
</evidence>
<dbReference type="Proteomes" id="UP000435138">
    <property type="component" value="Unassembled WGS sequence"/>
</dbReference>
<accession>A0A6A8AB55</accession>
<dbReference type="AlphaFoldDB" id="A0A6A8AB55"/>
<proteinExistence type="predicted"/>
<keyword evidence="2" id="KW-1185">Reference proteome</keyword>
<protein>
    <submittedName>
        <fullName evidence="1">Uncharacterized protein</fullName>
    </submittedName>
</protein>